<evidence type="ECO:0000259" key="6">
    <source>
        <dbReference type="Pfam" id="PF04055"/>
    </source>
</evidence>
<dbReference type="InterPro" id="IPR007197">
    <property type="entry name" value="rSAM"/>
</dbReference>
<dbReference type="InterPro" id="IPR026351">
    <property type="entry name" value="rSAM_ArsS-like"/>
</dbReference>
<keyword evidence="9" id="KW-1185">Reference proteome</keyword>
<feature type="domain" description="Arsenosugar biosynthesis radical SAM protein ArsS-like C-terminal" evidence="7">
    <location>
        <begin position="245"/>
        <end position="387"/>
    </location>
</feature>
<dbReference type="Proteomes" id="UP001465755">
    <property type="component" value="Unassembled WGS sequence"/>
</dbReference>
<dbReference type="AlphaFoldDB" id="A0AAW1NQ44"/>
<feature type="region of interest" description="Disordered" evidence="5">
    <location>
        <begin position="27"/>
        <end position="56"/>
    </location>
</feature>
<dbReference type="GO" id="GO:0046872">
    <property type="term" value="F:metal ion binding"/>
    <property type="evidence" value="ECO:0007669"/>
    <property type="project" value="UniProtKB-KW"/>
</dbReference>
<feature type="domain" description="Radical SAM core" evidence="6">
    <location>
        <begin position="87"/>
        <end position="225"/>
    </location>
</feature>
<dbReference type="NCBIfam" id="TIGR04167">
    <property type="entry name" value="rSAM_SeCys"/>
    <property type="match status" value="1"/>
</dbReference>
<dbReference type="Gene3D" id="3.20.20.70">
    <property type="entry name" value="Aldolase class I"/>
    <property type="match status" value="1"/>
</dbReference>
<evidence type="ECO:0000256" key="4">
    <source>
        <dbReference type="ARBA" id="ARBA00023014"/>
    </source>
</evidence>
<dbReference type="GO" id="GO:0051536">
    <property type="term" value="F:iron-sulfur cluster binding"/>
    <property type="evidence" value="ECO:0007669"/>
    <property type="project" value="UniProtKB-KW"/>
</dbReference>
<dbReference type="InterPro" id="IPR013785">
    <property type="entry name" value="Aldolase_TIM"/>
</dbReference>
<evidence type="ECO:0000256" key="2">
    <source>
        <dbReference type="ARBA" id="ARBA00022723"/>
    </source>
</evidence>
<dbReference type="Pfam" id="PF04055">
    <property type="entry name" value="Radical_SAM"/>
    <property type="match status" value="1"/>
</dbReference>
<evidence type="ECO:0000313" key="8">
    <source>
        <dbReference type="EMBL" id="KAK9794624.1"/>
    </source>
</evidence>
<dbReference type="EMBL" id="JALJOQ010000136">
    <property type="protein sequence ID" value="KAK9794624.1"/>
    <property type="molecule type" value="Genomic_DNA"/>
</dbReference>
<keyword evidence="4" id="KW-0411">Iron-sulfur</keyword>
<keyword evidence="2" id="KW-0479">Metal-binding</keyword>
<dbReference type="CDD" id="cd01335">
    <property type="entry name" value="Radical_SAM"/>
    <property type="match status" value="1"/>
</dbReference>
<dbReference type="PANTHER" id="PTHR43728:SF1">
    <property type="entry name" value="FE-S OXIDOREDUCTASE"/>
    <property type="match status" value="1"/>
</dbReference>
<dbReference type="GO" id="GO:0003824">
    <property type="term" value="F:catalytic activity"/>
    <property type="evidence" value="ECO:0007669"/>
    <property type="project" value="InterPro"/>
</dbReference>
<reference evidence="8 9" key="1">
    <citation type="journal article" date="2024" name="Nat. Commun.">
        <title>Phylogenomics reveals the evolutionary origins of lichenization in chlorophyte algae.</title>
        <authorList>
            <person name="Puginier C."/>
            <person name="Libourel C."/>
            <person name="Otte J."/>
            <person name="Skaloud P."/>
            <person name="Haon M."/>
            <person name="Grisel S."/>
            <person name="Petersen M."/>
            <person name="Berrin J.G."/>
            <person name="Delaux P.M."/>
            <person name="Dal Grande F."/>
            <person name="Keller J."/>
        </authorList>
    </citation>
    <scope>NUCLEOTIDE SEQUENCE [LARGE SCALE GENOMIC DNA]</scope>
    <source>
        <strain evidence="8 9">SAG 2036</strain>
    </source>
</reference>
<feature type="compositionally biased region" description="Polar residues" evidence="5">
    <location>
        <begin position="32"/>
        <end position="42"/>
    </location>
</feature>
<dbReference type="SFLD" id="SFLDS00029">
    <property type="entry name" value="Radical_SAM"/>
    <property type="match status" value="1"/>
</dbReference>
<evidence type="ECO:0000256" key="5">
    <source>
        <dbReference type="SAM" id="MobiDB-lite"/>
    </source>
</evidence>
<organism evidence="8 9">
    <name type="scientific">Symbiochloris irregularis</name>
    <dbReference type="NCBI Taxonomy" id="706552"/>
    <lineage>
        <taxon>Eukaryota</taxon>
        <taxon>Viridiplantae</taxon>
        <taxon>Chlorophyta</taxon>
        <taxon>core chlorophytes</taxon>
        <taxon>Trebouxiophyceae</taxon>
        <taxon>Trebouxiales</taxon>
        <taxon>Trebouxiaceae</taxon>
        <taxon>Symbiochloris</taxon>
    </lineage>
</organism>
<name>A0AAW1NQ44_9CHLO</name>
<protein>
    <recommendedName>
        <fullName evidence="10">Fe-S oxidoreductase</fullName>
    </recommendedName>
</protein>
<sequence>MSAKAPSSRVAAASQQRTSLIPETLEELKSTGGPSLQVQTPAQQRREERRRRQRSLDNIGVPSFSRFLQDAGVDKLERGVAEILQLNIGLYCNQACSHCHVESSPLRTEMMDRATAERCLQLAQEAQPHGLAMLDITGGAPELNSEFRYLVEQAAAMGLQTIDRCNLTVLLEPGQEDLPDFLARHQVRVVASLPCYSTTNVDEQRGSGVFQRSITGLQLLNAVGYGQPGSGLHLDLVYNPNGAFLAPPQDALQDAYKAELESAYGIVFNSLLAMNNMPIKRFADYLLRKGELQEYMQTLVQGFNVESTSSLMCRNTISVGWNGRIYDCDFNQQLDLGLRHLQGSQDAHQGSTVFDIGSLMELQQAPIAVDSHCFGCTAGSGSGCQGATS</sequence>
<evidence type="ECO:0000256" key="1">
    <source>
        <dbReference type="ARBA" id="ARBA00022691"/>
    </source>
</evidence>
<comment type="caution">
    <text evidence="8">The sequence shown here is derived from an EMBL/GenBank/DDBJ whole genome shotgun (WGS) entry which is preliminary data.</text>
</comment>
<proteinExistence type="predicted"/>
<evidence type="ECO:0000256" key="3">
    <source>
        <dbReference type="ARBA" id="ARBA00023004"/>
    </source>
</evidence>
<gene>
    <name evidence="8" type="ORF">WJX73_000891</name>
</gene>
<dbReference type="Pfam" id="PF12345">
    <property type="entry name" value="DUF3641"/>
    <property type="match status" value="1"/>
</dbReference>
<accession>A0AAW1NQ44</accession>
<evidence type="ECO:0000313" key="9">
    <source>
        <dbReference type="Proteomes" id="UP001465755"/>
    </source>
</evidence>
<evidence type="ECO:0000259" key="7">
    <source>
        <dbReference type="Pfam" id="PF12345"/>
    </source>
</evidence>
<dbReference type="PANTHER" id="PTHR43728">
    <property type="entry name" value="SLR0304 PROTEIN"/>
    <property type="match status" value="1"/>
</dbReference>
<keyword evidence="1" id="KW-0949">S-adenosyl-L-methionine</keyword>
<dbReference type="InterPro" id="IPR058240">
    <property type="entry name" value="rSAM_sf"/>
</dbReference>
<keyword evidence="3" id="KW-0408">Iron</keyword>
<dbReference type="InterPro" id="IPR024521">
    <property type="entry name" value="ArsS-like_C"/>
</dbReference>
<dbReference type="SUPFAM" id="SSF102114">
    <property type="entry name" value="Radical SAM enzymes"/>
    <property type="match status" value="1"/>
</dbReference>
<evidence type="ECO:0008006" key="10">
    <source>
        <dbReference type="Google" id="ProtNLM"/>
    </source>
</evidence>